<comment type="caution">
    <text evidence="1">The sequence shown here is derived from an EMBL/GenBank/DDBJ whole genome shotgun (WGS) entry which is preliminary data.</text>
</comment>
<accession>A0ABV0WTR7</accession>
<evidence type="ECO:0000313" key="2">
    <source>
        <dbReference type="Proteomes" id="UP001444071"/>
    </source>
</evidence>
<proteinExistence type="predicted"/>
<keyword evidence="2" id="KW-1185">Reference proteome</keyword>
<protein>
    <submittedName>
        <fullName evidence="1">Uncharacterized protein</fullName>
    </submittedName>
</protein>
<reference evidence="1 2" key="1">
    <citation type="submission" date="2021-06" db="EMBL/GenBank/DDBJ databases">
        <authorList>
            <person name="Palmer J.M."/>
        </authorList>
    </citation>
    <scope>NUCLEOTIDE SEQUENCE [LARGE SCALE GENOMIC DNA]</scope>
    <source>
        <strain evidence="1 2">XR_2019</strain>
        <tissue evidence="1">Muscle</tissue>
    </source>
</reference>
<dbReference type="PROSITE" id="PS51257">
    <property type="entry name" value="PROKAR_LIPOPROTEIN"/>
    <property type="match status" value="1"/>
</dbReference>
<gene>
    <name evidence="1" type="ORF">XENORESO_015685</name>
</gene>
<sequence length="104" mass="11469">MCEGRGLKPREKSQRDDSIQHIAIPTIILCSCRTPHLGPPVCVLFRPRGGGARLRLGPDDCKDPCPPFFSQSWRGHRAAVSEDKGSCMFWSPEEASYISINGGE</sequence>
<dbReference type="EMBL" id="JAHRIM010070483">
    <property type="protein sequence ID" value="MEQ2272806.1"/>
    <property type="molecule type" value="Genomic_DNA"/>
</dbReference>
<organism evidence="1 2">
    <name type="scientific">Xenotaenia resolanae</name>
    <dbReference type="NCBI Taxonomy" id="208358"/>
    <lineage>
        <taxon>Eukaryota</taxon>
        <taxon>Metazoa</taxon>
        <taxon>Chordata</taxon>
        <taxon>Craniata</taxon>
        <taxon>Vertebrata</taxon>
        <taxon>Euteleostomi</taxon>
        <taxon>Actinopterygii</taxon>
        <taxon>Neopterygii</taxon>
        <taxon>Teleostei</taxon>
        <taxon>Neoteleostei</taxon>
        <taxon>Acanthomorphata</taxon>
        <taxon>Ovalentaria</taxon>
        <taxon>Atherinomorphae</taxon>
        <taxon>Cyprinodontiformes</taxon>
        <taxon>Goodeidae</taxon>
        <taxon>Xenotaenia</taxon>
    </lineage>
</organism>
<dbReference type="Proteomes" id="UP001444071">
    <property type="component" value="Unassembled WGS sequence"/>
</dbReference>
<name>A0ABV0WTR7_9TELE</name>
<evidence type="ECO:0000313" key="1">
    <source>
        <dbReference type="EMBL" id="MEQ2272806.1"/>
    </source>
</evidence>